<organism evidence="1 2">
    <name type="scientific">Candidatus Sungbacteria bacterium RIFCSPLOWO2_01_FULL_47_10</name>
    <dbReference type="NCBI Taxonomy" id="1802276"/>
    <lineage>
        <taxon>Bacteria</taxon>
        <taxon>Candidatus Sungiibacteriota</taxon>
    </lineage>
</organism>
<proteinExistence type="predicted"/>
<sequence length="95" mass="11461">MIILIGGYYYSDIFARWAWERHYSVRLAVIFNRNDALLFVKIGNYYFNVKNSGIYNLTEAEKYFMRALNTDPNIRDAWHQLGNWRWYCADDFAMV</sequence>
<dbReference type="EMBL" id="MHQO01000002">
    <property type="protein sequence ID" value="OHA07862.1"/>
    <property type="molecule type" value="Genomic_DNA"/>
</dbReference>
<gene>
    <name evidence="1" type="ORF">A2934_00195</name>
</gene>
<accession>A0A1G2LAL2</accession>
<dbReference type="AlphaFoldDB" id="A0A1G2LAL2"/>
<dbReference type="Proteomes" id="UP000177982">
    <property type="component" value="Unassembled WGS sequence"/>
</dbReference>
<dbReference type="InterPro" id="IPR011990">
    <property type="entry name" value="TPR-like_helical_dom_sf"/>
</dbReference>
<evidence type="ECO:0000313" key="1">
    <source>
        <dbReference type="EMBL" id="OHA07862.1"/>
    </source>
</evidence>
<dbReference type="Gene3D" id="1.25.40.10">
    <property type="entry name" value="Tetratricopeptide repeat domain"/>
    <property type="match status" value="1"/>
</dbReference>
<evidence type="ECO:0000313" key="2">
    <source>
        <dbReference type="Proteomes" id="UP000177982"/>
    </source>
</evidence>
<name>A0A1G2LAL2_9BACT</name>
<protein>
    <submittedName>
        <fullName evidence="1">Uncharacterized protein</fullName>
    </submittedName>
</protein>
<comment type="caution">
    <text evidence="1">The sequence shown here is derived from an EMBL/GenBank/DDBJ whole genome shotgun (WGS) entry which is preliminary data.</text>
</comment>
<dbReference type="SUPFAM" id="SSF48452">
    <property type="entry name" value="TPR-like"/>
    <property type="match status" value="1"/>
</dbReference>
<reference evidence="1 2" key="1">
    <citation type="journal article" date="2016" name="Nat. Commun.">
        <title>Thousands of microbial genomes shed light on interconnected biogeochemical processes in an aquifer system.</title>
        <authorList>
            <person name="Anantharaman K."/>
            <person name="Brown C.T."/>
            <person name="Hug L.A."/>
            <person name="Sharon I."/>
            <person name="Castelle C.J."/>
            <person name="Probst A.J."/>
            <person name="Thomas B.C."/>
            <person name="Singh A."/>
            <person name="Wilkins M.J."/>
            <person name="Karaoz U."/>
            <person name="Brodie E.L."/>
            <person name="Williams K.H."/>
            <person name="Hubbard S.S."/>
            <person name="Banfield J.F."/>
        </authorList>
    </citation>
    <scope>NUCLEOTIDE SEQUENCE [LARGE SCALE GENOMIC DNA]</scope>
</reference>